<organism evidence="2 3">
    <name type="scientific">Massariosphaeria phaeospora</name>
    <dbReference type="NCBI Taxonomy" id="100035"/>
    <lineage>
        <taxon>Eukaryota</taxon>
        <taxon>Fungi</taxon>
        <taxon>Dikarya</taxon>
        <taxon>Ascomycota</taxon>
        <taxon>Pezizomycotina</taxon>
        <taxon>Dothideomycetes</taxon>
        <taxon>Pleosporomycetidae</taxon>
        <taxon>Pleosporales</taxon>
        <taxon>Pleosporales incertae sedis</taxon>
        <taxon>Massariosphaeria</taxon>
    </lineage>
</organism>
<reference evidence="2 3" key="1">
    <citation type="submission" date="2020-01" db="EMBL/GenBank/DDBJ databases">
        <authorList>
            <consortium name="DOE Joint Genome Institute"/>
            <person name="Haridas S."/>
            <person name="Albert R."/>
            <person name="Binder M."/>
            <person name="Bloem J."/>
            <person name="Labutti K."/>
            <person name="Salamov A."/>
            <person name="Andreopoulos B."/>
            <person name="Baker S.E."/>
            <person name="Barry K."/>
            <person name="Bills G."/>
            <person name="Bluhm B.H."/>
            <person name="Cannon C."/>
            <person name="Castanera R."/>
            <person name="Culley D.E."/>
            <person name="Daum C."/>
            <person name="Ezra D."/>
            <person name="Gonzalez J.B."/>
            <person name="Henrissat B."/>
            <person name="Kuo A."/>
            <person name="Liang C."/>
            <person name="Lipzen A."/>
            <person name="Lutzoni F."/>
            <person name="Magnuson J."/>
            <person name="Mondo S."/>
            <person name="Nolan M."/>
            <person name="Ohm R."/>
            <person name="Pangilinan J."/>
            <person name="Park H.-J.H."/>
            <person name="Ramirez L."/>
            <person name="Alfaro M."/>
            <person name="Sun H."/>
            <person name="Tritt A."/>
            <person name="Yoshinaga Y."/>
            <person name="Zwiers L.-H.L."/>
            <person name="Turgeon B.G."/>
            <person name="Goodwin S.B."/>
            <person name="Spatafora J.W."/>
            <person name="Crous P.W."/>
            <person name="Grigoriev I.V."/>
        </authorList>
    </citation>
    <scope>NUCLEOTIDE SEQUENCE [LARGE SCALE GENOMIC DNA]</scope>
    <source>
        <strain evidence="2 3">CBS 611.86</strain>
    </source>
</reference>
<dbReference type="InterPro" id="IPR010730">
    <property type="entry name" value="HET"/>
</dbReference>
<sequence>MNPVSVSCRHPDVRKFDGVRCCLACGLALFESLPSDRHLDSTEAAPTNANQYSYKPLNYILGQEIRLLSLDSGSLADAVTCHIIHVNLLDKPAFEALSYTWATQSGDASLSQIIYCDQRPIMITRNCEAALRRLRKRAGRRLLWVDAICINQNNEEEKNHQVGLMDVIYSSASQVLIYLGICSPSIDRVFDYDKVFDYLSGATVTVPYDHDMRELLRRRWFERVWVLQEMSLARLAMMIFGTKIIRWDAQSIEKTRQFCVRLGHNLPAVLNWQPGSRPDGDLFSHLQKSRNSSSTDPRDKVFALLSLAGPESRKWILPDYSQTVGEVFTQVATQIVLHHKTLDILLHTTPDAQRTDVCTVSSWAPRWEPHISIHPSVPQF</sequence>
<dbReference type="OrthoDB" id="2157530at2759"/>
<dbReference type="PANTHER" id="PTHR24148">
    <property type="entry name" value="ANKYRIN REPEAT DOMAIN-CONTAINING PROTEIN 39 HOMOLOG-RELATED"/>
    <property type="match status" value="1"/>
</dbReference>
<dbReference type="Pfam" id="PF06985">
    <property type="entry name" value="HET"/>
    <property type="match status" value="1"/>
</dbReference>
<dbReference type="InterPro" id="IPR052895">
    <property type="entry name" value="HetReg/Transcr_Mod"/>
</dbReference>
<gene>
    <name evidence="2" type="ORF">BDV95DRAFT_501536</name>
</gene>
<proteinExistence type="predicted"/>
<evidence type="ECO:0000313" key="3">
    <source>
        <dbReference type="Proteomes" id="UP000481861"/>
    </source>
</evidence>
<evidence type="ECO:0000259" key="1">
    <source>
        <dbReference type="Pfam" id="PF06985"/>
    </source>
</evidence>
<feature type="non-terminal residue" evidence="2">
    <location>
        <position position="380"/>
    </location>
</feature>
<feature type="domain" description="Heterokaryon incompatibility" evidence="1">
    <location>
        <begin position="94"/>
        <end position="229"/>
    </location>
</feature>
<dbReference type="AlphaFoldDB" id="A0A7C8M4E1"/>
<dbReference type="Proteomes" id="UP000481861">
    <property type="component" value="Unassembled WGS sequence"/>
</dbReference>
<accession>A0A7C8M4E1</accession>
<keyword evidence="3" id="KW-1185">Reference proteome</keyword>
<name>A0A7C8M4E1_9PLEO</name>
<protein>
    <submittedName>
        <fullName evidence="2">Heterokaryon incompatibility protein-domain-containing protein</fullName>
    </submittedName>
</protein>
<dbReference type="EMBL" id="JAADJZ010000021">
    <property type="protein sequence ID" value="KAF2867959.1"/>
    <property type="molecule type" value="Genomic_DNA"/>
</dbReference>
<comment type="caution">
    <text evidence="2">The sequence shown here is derived from an EMBL/GenBank/DDBJ whole genome shotgun (WGS) entry which is preliminary data.</text>
</comment>
<dbReference type="PANTHER" id="PTHR24148:SF73">
    <property type="entry name" value="HET DOMAIN PROTEIN (AFU_ORTHOLOGUE AFUA_8G01020)"/>
    <property type="match status" value="1"/>
</dbReference>
<evidence type="ECO:0000313" key="2">
    <source>
        <dbReference type="EMBL" id="KAF2867959.1"/>
    </source>
</evidence>